<dbReference type="NCBIfam" id="NF003657">
    <property type="entry name" value="PRK05289.1"/>
    <property type="match status" value="1"/>
</dbReference>
<dbReference type="PANTHER" id="PTHR43480:SF1">
    <property type="entry name" value="ACYL-[ACYL-CARRIER-PROTEIN]--UDP-N-ACETYLGLUCOSAMINE O-ACYLTRANSFERASE, MITOCHONDRIAL-RELATED"/>
    <property type="match status" value="1"/>
</dbReference>
<feature type="domain" description="Mannose-1-phosphate guanyltransferase C-terminal" evidence="8">
    <location>
        <begin position="8"/>
        <end position="98"/>
    </location>
</feature>
<gene>
    <name evidence="9" type="primary">lpxA</name>
    <name evidence="9" type="ORF">HXK21_09285</name>
</gene>
<dbReference type="Pfam" id="PF25087">
    <property type="entry name" value="GMPPB_C"/>
    <property type="match status" value="1"/>
</dbReference>
<dbReference type="GO" id="GO:0009245">
    <property type="term" value="P:lipid A biosynthetic process"/>
    <property type="evidence" value="ECO:0007669"/>
    <property type="project" value="UniProtKB-KW"/>
</dbReference>
<evidence type="ECO:0000313" key="9">
    <source>
        <dbReference type="EMBL" id="MBF0971204.1"/>
    </source>
</evidence>
<evidence type="ECO:0000256" key="3">
    <source>
        <dbReference type="ARBA" id="ARBA00022556"/>
    </source>
</evidence>
<reference evidence="9" key="1">
    <citation type="submission" date="2020-04" db="EMBL/GenBank/DDBJ databases">
        <title>Deep metagenomics examines the oral microbiome during advanced dental caries in children, revealing novel taxa and co-occurrences with host molecules.</title>
        <authorList>
            <person name="Baker J.L."/>
            <person name="Morton J.T."/>
            <person name="Dinis M."/>
            <person name="Alvarez R."/>
            <person name="Tran N.C."/>
            <person name="Knight R."/>
            <person name="Edlund A."/>
        </authorList>
    </citation>
    <scope>NUCLEOTIDE SEQUENCE</scope>
    <source>
        <strain evidence="9">JCVI_34_bin.1</strain>
    </source>
</reference>
<name>A0A929S040_9BACT</name>
<dbReference type="Gene3D" id="2.160.10.10">
    <property type="entry name" value="Hexapeptide repeat proteins"/>
    <property type="match status" value="1"/>
</dbReference>
<dbReference type="EC" id="2.3.1.129" evidence="9"/>
<dbReference type="GO" id="GO:0016020">
    <property type="term" value="C:membrane"/>
    <property type="evidence" value="ECO:0007669"/>
    <property type="project" value="GOC"/>
</dbReference>
<evidence type="ECO:0000256" key="1">
    <source>
        <dbReference type="ARBA" id="ARBA00022490"/>
    </source>
</evidence>
<keyword evidence="1" id="KW-0963">Cytoplasm</keyword>
<comment type="caution">
    <text evidence="9">The sequence shown here is derived from an EMBL/GenBank/DDBJ whole genome shotgun (WGS) entry which is preliminary data.</text>
</comment>
<dbReference type="Gene3D" id="1.20.1180.10">
    <property type="entry name" value="Udp N-acetylglucosamine O-acyltransferase, C-terminal domain"/>
    <property type="match status" value="1"/>
</dbReference>
<evidence type="ECO:0000256" key="4">
    <source>
        <dbReference type="ARBA" id="ARBA00022679"/>
    </source>
</evidence>
<keyword evidence="6 9" id="KW-0012">Acyltransferase</keyword>
<dbReference type="AlphaFoldDB" id="A0A929S040"/>
<accession>A0A929S040</accession>
<organism evidence="9 10">
    <name type="scientific">Alloprevotella tannerae</name>
    <dbReference type="NCBI Taxonomy" id="76122"/>
    <lineage>
        <taxon>Bacteria</taxon>
        <taxon>Pseudomonadati</taxon>
        <taxon>Bacteroidota</taxon>
        <taxon>Bacteroidia</taxon>
        <taxon>Bacteroidales</taxon>
        <taxon>Prevotellaceae</taxon>
        <taxon>Alloprevotella</taxon>
    </lineage>
</organism>
<dbReference type="InterPro" id="IPR037157">
    <property type="entry name" value="Acetyltransf_C_sf"/>
</dbReference>
<feature type="domain" description="UDP N-acetylglucosamine O-acyltransferase C-terminal" evidence="7">
    <location>
        <begin position="177"/>
        <end position="257"/>
    </location>
</feature>
<sequence>MDNQISPLAFVDPSAKIGNNVKIYPFAFIDKDVVIGDNSVVMSHATILEGVVIGKQNYIYQNAVVGAVPQSFLFKVGHRTKVVIGDNNRIRENVVIAGSLDENSATIIGDNNFLMDGVHVCHDVHIGNDSVLGIHAQVSGDCILDDSVILSSNALIQHRVHIGRYALVQSGCRVHRDIPPYIILGGNPATYQGVNTPVLRQHKESDRILRHIANAYRLIYSTTVSLEDALIRIKEQIPQSEEIDYIVSFIKASQHGITGRTIEE</sequence>
<evidence type="ECO:0000256" key="6">
    <source>
        <dbReference type="ARBA" id="ARBA00023315"/>
    </source>
</evidence>
<dbReference type="Pfam" id="PF13720">
    <property type="entry name" value="Acetyltransf_11"/>
    <property type="match status" value="1"/>
</dbReference>
<dbReference type="InterPro" id="IPR029098">
    <property type="entry name" value="Acetyltransf_C"/>
</dbReference>
<evidence type="ECO:0000256" key="5">
    <source>
        <dbReference type="ARBA" id="ARBA00023098"/>
    </source>
</evidence>
<evidence type="ECO:0000259" key="7">
    <source>
        <dbReference type="Pfam" id="PF13720"/>
    </source>
</evidence>
<evidence type="ECO:0000259" key="8">
    <source>
        <dbReference type="Pfam" id="PF25087"/>
    </source>
</evidence>
<dbReference type="GO" id="GO:0008780">
    <property type="term" value="F:acyl-[acyl-carrier-protein]-UDP-N-acetylglucosamine O-acyltransferase activity"/>
    <property type="evidence" value="ECO:0007669"/>
    <property type="project" value="UniProtKB-EC"/>
</dbReference>
<keyword evidence="2" id="KW-0444">Lipid biosynthesis</keyword>
<dbReference type="SUPFAM" id="SSF51161">
    <property type="entry name" value="Trimeric LpxA-like enzymes"/>
    <property type="match status" value="1"/>
</dbReference>
<dbReference type="PANTHER" id="PTHR43480">
    <property type="entry name" value="ACYL-[ACYL-CARRIER-PROTEIN]--UDP-N-ACETYLGLUCOSAMINE O-ACYLTRANSFERASE"/>
    <property type="match status" value="1"/>
</dbReference>
<proteinExistence type="predicted"/>
<dbReference type="Pfam" id="PF00132">
    <property type="entry name" value="Hexapep"/>
    <property type="match status" value="1"/>
</dbReference>
<keyword evidence="4 9" id="KW-0808">Transferase</keyword>
<dbReference type="PIRSF" id="PIRSF000456">
    <property type="entry name" value="UDP-GlcNAc_acltr"/>
    <property type="match status" value="1"/>
</dbReference>
<dbReference type="EMBL" id="JABZGR010000052">
    <property type="protein sequence ID" value="MBF0971204.1"/>
    <property type="molecule type" value="Genomic_DNA"/>
</dbReference>
<keyword evidence="5" id="KW-0443">Lipid metabolism</keyword>
<dbReference type="InterPro" id="IPR011004">
    <property type="entry name" value="Trimer_LpxA-like_sf"/>
</dbReference>
<dbReference type="RefSeq" id="WP_303764761.1">
    <property type="nucleotide sequence ID" value="NZ_JABZGR010000052.1"/>
</dbReference>
<dbReference type="InterPro" id="IPR001451">
    <property type="entry name" value="Hexapep"/>
</dbReference>
<dbReference type="Proteomes" id="UP000704068">
    <property type="component" value="Unassembled WGS sequence"/>
</dbReference>
<evidence type="ECO:0000313" key="10">
    <source>
        <dbReference type="Proteomes" id="UP000704068"/>
    </source>
</evidence>
<keyword evidence="3" id="KW-0441">Lipid A biosynthesis</keyword>
<evidence type="ECO:0000256" key="2">
    <source>
        <dbReference type="ARBA" id="ARBA00022516"/>
    </source>
</evidence>
<protein>
    <submittedName>
        <fullName evidence="9">Acyl-ACP--UDP-N-acetylglucosamine O-acyltransferase</fullName>
        <ecNumber evidence="9">2.3.1.129</ecNumber>
    </submittedName>
</protein>
<dbReference type="InterPro" id="IPR056729">
    <property type="entry name" value="GMPPB_C"/>
</dbReference>
<dbReference type="InterPro" id="IPR010137">
    <property type="entry name" value="Lipid_A_LpxA"/>
</dbReference>